<evidence type="ECO:0000313" key="4">
    <source>
        <dbReference type="Proteomes" id="UP000018211"/>
    </source>
</evidence>
<dbReference type="Proteomes" id="UP000018211">
    <property type="component" value="Unassembled WGS sequence"/>
</dbReference>
<feature type="domain" description="PEGA" evidence="2">
    <location>
        <begin position="330"/>
        <end position="394"/>
    </location>
</feature>
<dbReference type="Gene3D" id="2.60.40.1120">
    <property type="entry name" value="Carboxypeptidase-like, regulatory domain"/>
    <property type="match status" value="1"/>
</dbReference>
<gene>
    <name evidence="3" type="ORF">VIBNISOn1_1530044</name>
</gene>
<evidence type="ECO:0000256" key="1">
    <source>
        <dbReference type="SAM" id="Coils"/>
    </source>
</evidence>
<keyword evidence="1" id="KW-0175">Coiled coil</keyword>
<name>A0AAV2VM88_9VIBR</name>
<proteinExistence type="predicted"/>
<dbReference type="InterPro" id="IPR013229">
    <property type="entry name" value="PEGA"/>
</dbReference>
<protein>
    <recommendedName>
        <fullName evidence="2">PEGA domain-containing protein</fullName>
    </recommendedName>
</protein>
<accession>A0AAV2VM88</accession>
<dbReference type="EMBL" id="CAOF01000061">
    <property type="protein sequence ID" value="CCO45589.1"/>
    <property type="molecule type" value="Genomic_DNA"/>
</dbReference>
<dbReference type="Pfam" id="PF08308">
    <property type="entry name" value="PEGA"/>
    <property type="match status" value="1"/>
</dbReference>
<organism evidence="3 4">
    <name type="scientific">Vibrio nigripulchritudo SOn1</name>
    <dbReference type="NCBI Taxonomy" id="1238450"/>
    <lineage>
        <taxon>Bacteria</taxon>
        <taxon>Pseudomonadati</taxon>
        <taxon>Pseudomonadota</taxon>
        <taxon>Gammaproteobacteria</taxon>
        <taxon>Vibrionales</taxon>
        <taxon>Vibrionaceae</taxon>
        <taxon>Vibrio</taxon>
    </lineage>
</organism>
<feature type="coiled-coil region" evidence="1">
    <location>
        <begin position="86"/>
        <end position="120"/>
    </location>
</feature>
<sequence>MKRIDKYSFTSPKYYPYQSNRVAYEMIIMQGLMIKRRIPALLLALTPVWLPTTIQAEEIQSVDLVAEIDEKITQNQAKIDSVDDEHASEAKTLSQLKQQSEQLKREFAELVAKRNRAKSALDKQFTRLVEEPDIDLSGFQKQYQESWTAVKDNQKEQLSQQHLVSESEMRLSQLQQQQAHLNAANQNLQESRVEARVKRLAAELRESAVLETSYKTTCSASMTLRDCANRGKHLTKQKAVNTFKSRLVDQLTESNIAKQNLQGVQLNIHVQDSQIIKSGFSGDDSYFTNMQAQLRAKPEATAACKLLGVANRYCYTEAKVASKSNTDKSWANITVRSDQYDDDVTVNGVRYGSTPVELVLPAGRHQITVSKEGFETYNRQITINGNDTIWVKLRPEKHG</sequence>
<evidence type="ECO:0000313" key="3">
    <source>
        <dbReference type="EMBL" id="CCO45589.1"/>
    </source>
</evidence>
<reference evidence="3 4" key="1">
    <citation type="journal article" date="2013" name="ISME J.">
        <title>Comparative genomics of pathogenic lineages of Vibrio nigripulchritudo identifies virulence-associated traits.</title>
        <authorList>
            <person name="Goudenege D."/>
            <person name="Labreuche Y."/>
            <person name="Krin E."/>
            <person name="Ansquer D."/>
            <person name="Mangenot S."/>
            <person name="Calteau A."/>
            <person name="Medigue C."/>
            <person name="Mazel D."/>
            <person name="Polz M.F."/>
            <person name="Le Roux F."/>
        </authorList>
    </citation>
    <scope>NUCLEOTIDE SEQUENCE [LARGE SCALE GENOMIC DNA]</scope>
    <source>
        <strain evidence="3 4">SOn1</strain>
    </source>
</reference>
<comment type="caution">
    <text evidence="3">The sequence shown here is derived from an EMBL/GenBank/DDBJ whole genome shotgun (WGS) entry which is preliminary data.</text>
</comment>
<dbReference type="AlphaFoldDB" id="A0AAV2VM88"/>
<evidence type="ECO:0000259" key="2">
    <source>
        <dbReference type="Pfam" id="PF08308"/>
    </source>
</evidence>
<feature type="coiled-coil region" evidence="1">
    <location>
        <begin position="164"/>
        <end position="194"/>
    </location>
</feature>